<feature type="domain" description="Reverse transcriptase Ty1/copia-type" evidence="1">
    <location>
        <begin position="48"/>
        <end position="121"/>
    </location>
</feature>
<dbReference type="InterPro" id="IPR013103">
    <property type="entry name" value="RVT_2"/>
</dbReference>
<dbReference type="PANTHER" id="PTHR11439:SF470">
    <property type="entry name" value="CYSTEINE-RICH RLK (RECEPTOR-LIKE PROTEIN KINASE) 8"/>
    <property type="match status" value="1"/>
</dbReference>
<organism evidence="2 3">
    <name type="scientific">Tanacetum coccineum</name>
    <dbReference type="NCBI Taxonomy" id="301880"/>
    <lineage>
        <taxon>Eukaryota</taxon>
        <taxon>Viridiplantae</taxon>
        <taxon>Streptophyta</taxon>
        <taxon>Embryophyta</taxon>
        <taxon>Tracheophyta</taxon>
        <taxon>Spermatophyta</taxon>
        <taxon>Magnoliopsida</taxon>
        <taxon>eudicotyledons</taxon>
        <taxon>Gunneridae</taxon>
        <taxon>Pentapetalae</taxon>
        <taxon>asterids</taxon>
        <taxon>campanulids</taxon>
        <taxon>Asterales</taxon>
        <taxon>Asteraceae</taxon>
        <taxon>Asteroideae</taxon>
        <taxon>Anthemideae</taxon>
        <taxon>Anthemidinae</taxon>
        <taxon>Tanacetum</taxon>
    </lineage>
</organism>
<protein>
    <submittedName>
        <fullName evidence="2">Retrovirus-related pol polyprotein from transposon TNT 1-94</fullName>
    </submittedName>
</protein>
<keyword evidence="3" id="KW-1185">Reference proteome</keyword>
<reference evidence="2" key="1">
    <citation type="journal article" date="2022" name="Int. J. Mol. Sci.">
        <title>Draft Genome of Tanacetum Coccineum: Genomic Comparison of Closely Related Tanacetum-Family Plants.</title>
        <authorList>
            <person name="Yamashiro T."/>
            <person name="Shiraishi A."/>
            <person name="Nakayama K."/>
            <person name="Satake H."/>
        </authorList>
    </citation>
    <scope>NUCLEOTIDE SEQUENCE</scope>
</reference>
<evidence type="ECO:0000313" key="2">
    <source>
        <dbReference type="EMBL" id="GJS82450.1"/>
    </source>
</evidence>
<dbReference type="EMBL" id="BQNB010010826">
    <property type="protein sequence ID" value="GJS82450.1"/>
    <property type="molecule type" value="Genomic_DNA"/>
</dbReference>
<evidence type="ECO:0000259" key="1">
    <source>
        <dbReference type="Pfam" id="PF07727"/>
    </source>
</evidence>
<dbReference type="PANTHER" id="PTHR11439">
    <property type="entry name" value="GAG-POL-RELATED RETROTRANSPOSON"/>
    <property type="match status" value="1"/>
</dbReference>
<sequence>MILCNGLYFLPSSKPTTTKPATTAFNITNTSYLWHSRMGHSSFPVLKQIIEQLDINNAFLHGDHHEEVYMKILEGYSTDLPSNTVCKLTKSLYGLKQANRQWRYAMELIQHDGVLNDKPAITSLDPTVSLNNTDGVPLSDTSLYRTLALLKVMRYIKLCPDQGLHFPSTTTLSLSAYCDSDWAACLITRRSQDMLSSLVVVSSHGFQRNNWWFEGPQLRLNTEHLQTVLVK</sequence>
<gene>
    <name evidence="2" type="ORF">Tco_0748991</name>
</gene>
<dbReference type="Proteomes" id="UP001151760">
    <property type="component" value="Unassembled WGS sequence"/>
</dbReference>
<proteinExistence type="predicted"/>
<comment type="caution">
    <text evidence="2">The sequence shown here is derived from an EMBL/GenBank/DDBJ whole genome shotgun (WGS) entry which is preliminary data.</text>
</comment>
<evidence type="ECO:0000313" key="3">
    <source>
        <dbReference type="Proteomes" id="UP001151760"/>
    </source>
</evidence>
<accession>A0ABQ4YZZ9</accession>
<dbReference type="Pfam" id="PF07727">
    <property type="entry name" value="RVT_2"/>
    <property type="match status" value="1"/>
</dbReference>
<reference evidence="2" key="2">
    <citation type="submission" date="2022-01" db="EMBL/GenBank/DDBJ databases">
        <authorList>
            <person name="Yamashiro T."/>
            <person name="Shiraishi A."/>
            <person name="Satake H."/>
            <person name="Nakayama K."/>
        </authorList>
    </citation>
    <scope>NUCLEOTIDE SEQUENCE</scope>
</reference>
<name>A0ABQ4YZZ9_9ASTR</name>